<name>A0A3M7RPV3_BRAPC</name>
<sequence length="118" mass="14002">MKITKNILVIFLYISMSFFGICVIYETSYSYSVKQLEKGPYFFQISFKIIIILFVLKSLLKIYEEKLYMRVTITFSTPDYYVLIIFLSEKFLKENPTQLGLKEHPFSIKIAKISIFLH</sequence>
<keyword evidence="3" id="KW-1185">Reference proteome</keyword>
<comment type="caution">
    <text evidence="2">The sequence shown here is derived from an EMBL/GenBank/DDBJ whole genome shotgun (WGS) entry which is preliminary data.</text>
</comment>
<gene>
    <name evidence="2" type="ORF">BpHYR1_043113</name>
</gene>
<proteinExistence type="predicted"/>
<evidence type="ECO:0000313" key="2">
    <source>
        <dbReference type="EMBL" id="RNA25509.1"/>
    </source>
</evidence>
<protein>
    <submittedName>
        <fullName evidence="2">Uncharacterized protein</fullName>
    </submittedName>
</protein>
<feature type="transmembrane region" description="Helical" evidence="1">
    <location>
        <begin position="41"/>
        <end position="60"/>
    </location>
</feature>
<dbReference type="EMBL" id="REGN01002911">
    <property type="protein sequence ID" value="RNA25509.1"/>
    <property type="molecule type" value="Genomic_DNA"/>
</dbReference>
<reference evidence="2 3" key="1">
    <citation type="journal article" date="2018" name="Sci. Rep.">
        <title>Genomic signatures of local adaptation to the degree of environmental predictability in rotifers.</title>
        <authorList>
            <person name="Franch-Gras L."/>
            <person name="Hahn C."/>
            <person name="Garcia-Roger E.M."/>
            <person name="Carmona M.J."/>
            <person name="Serra M."/>
            <person name="Gomez A."/>
        </authorList>
    </citation>
    <scope>NUCLEOTIDE SEQUENCE [LARGE SCALE GENOMIC DNA]</scope>
    <source>
        <strain evidence="2">HYR1</strain>
    </source>
</reference>
<keyword evidence="1" id="KW-0472">Membrane</keyword>
<keyword evidence="1" id="KW-0812">Transmembrane</keyword>
<dbReference type="Proteomes" id="UP000276133">
    <property type="component" value="Unassembled WGS sequence"/>
</dbReference>
<keyword evidence="1" id="KW-1133">Transmembrane helix</keyword>
<accession>A0A3M7RPV3</accession>
<organism evidence="2 3">
    <name type="scientific">Brachionus plicatilis</name>
    <name type="common">Marine rotifer</name>
    <name type="synonym">Brachionus muelleri</name>
    <dbReference type="NCBI Taxonomy" id="10195"/>
    <lineage>
        <taxon>Eukaryota</taxon>
        <taxon>Metazoa</taxon>
        <taxon>Spiralia</taxon>
        <taxon>Gnathifera</taxon>
        <taxon>Rotifera</taxon>
        <taxon>Eurotatoria</taxon>
        <taxon>Monogononta</taxon>
        <taxon>Pseudotrocha</taxon>
        <taxon>Ploima</taxon>
        <taxon>Brachionidae</taxon>
        <taxon>Brachionus</taxon>
    </lineage>
</organism>
<evidence type="ECO:0000313" key="3">
    <source>
        <dbReference type="Proteomes" id="UP000276133"/>
    </source>
</evidence>
<feature type="transmembrane region" description="Helical" evidence="1">
    <location>
        <begin position="7"/>
        <end position="29"/>
    </location>
</feature>
<dbReference type="AlphaFoldDB" id="A0A3M7RPV3"/>
<evidence type="ECO:0000256" key="1">
    <source>
        <dbReference type="SAM" id="Phobius"/>
    </source>
</evidence>